<keyword evidence="2" id="KW-0597">Phosphoprotein</keyword>
<dbReference type="OrthoDB" id="268518at2759"/>
<dbReference type="InParanoid" id="C5K6D5"/>
<sequence>MPASADAQHLSESLGQPLDRCVVALRRCHEDVEAAAAYLMEFMDFPDEFWLSQSLDEDVDMVSSPTHQGEMGDSNANDKSMEYIMSDPDTAAAAEADPEIDKILRESMQDAEGEVGKASGPSRATEGAPREAGMKPAEFDRFTTSEEVDEEGLKNINEYCNNMGTNFVDPAFPPLNRSLYFDEASATHWTCQECHYNGNPLPNEDPQEEVERDEMRREMRTFFQYIEMTNPVMAEQMRQNPGTLQIMYSTVYEQKHGRPPPTSESGSSDGKKLVCSRCKAEAGFVVLQARPSQWLRPVDIRDDVTMEIGGTPWEVIRGEPSPDDIRQGALGNCWFVGALSLLAQKPRLVESILSASKAYNPVGAYVVRLCRDGVWHNVVVDDTFPCTRLGMLAYTKAARRQLWVPLIEKAAAKLFGCYEALNSGTISEAMSLFTGYPTTREILFSGSDMTAEEEWKSELEVLWARLLTSYEAGHLLGLACAPTFRHSRAELKDHGLQAPHAYSVMNVREVGENRLVLLRNPWGIQRSWNGAWSRDSDKWTDELKRELGCRYDSNSMFWMDWEDVVEYFASLEICRVHEDYPSDAVVRQRCWLPALTGLGEMFTVAAPDDEDASVDITVYQESNKTRESAVGMASTLVDIGLVIIRVDPNSGEPLECIGTAKKDIMPEVNTELFLKRGETYRIVPLSFAHSMELGHRKSTVAIHSSRALKSVSSPRRMSSIESGLATFFYAVVHGKRKEVSPAGIAVYICQDSSGTIVCVENKRTDCSFVIELDASESKSVISSRGSMTTQDTIPPMTRAVLMTLSPERNATKFQLSLAMAHGVQPGDGGGGIFFPPPTDVTMHVFLPISQQPVPHTVSHSTAAEGSTSSVSPQQRVKALFDEYVASGMAPNDALLAALAAMKK</sequence>
<evidence type="ECO:0000256" key="2">
    <source>
        <dbReference type="ARBA" id="ARBA00022553"/>
    </source>
</evidence>
<dbReference type="Pfam" id="PF00648">
    <property type="entry name" value="Peptidase_C2"/>
    <property type="match status" value="1"/>
</dbReference>
<evidence type="ECO:0000256" key="7">
    <source>
        <dbReference type="ARBA" id="ARBA00022801"/>
    </source>
</evidence>
<evidence type="ECO:0000259" key="13">
    <source>
        <dbReference type="PROSITE" id="PS50203"/>
    </source>
</evidence>
<evidence type="ECO:0000256" key="10">
    <source>
        <dbReference type="PIRSR" id="PIRSR622684-1"/>
    </source>
</evidence>
<feature type="region of interest" description="Disordered" evidence="12">
    <location>
        <begin position="110"/>
        <end position="133"/>
    </location>
</feature>
<gene>
    <name evidence="14" type="ORF">Pmar_PMAR006747</name>
</gene>
<keyword evidence="15" id="KW-1185">Reference proteome</keyword>
<dbReference type="InterPro" id="IPR001300">
    <property type="entry name" value="Peptidase_C2_calpain_cat"/>
</dbReference>
<comment type="similarity">
    <text evidence="1">Belongs to the peptidase C2 family.</text>
</comment>
<dbReference type="FunFam" id="3.90.70.10:FF:000010">
    <property type="entry name" value="Calpain 15"/>
    <property type="match status" value="1"/>
</dbReference>
<evidence type="ECO:0000256" key="11">
    <source>
        <dbReference type="PROSITE-ProRule" id="PRU00239"/>
    </source>
</evidence>
<dbReference type="PROSITE" id="PS50203">
    <property type="entry name" value="CALPAIN_CAT"/>
    <property type="match status" value="1"/>
</dbReference>
<keyword evidence="9" id="KW-0862">Zinc</keyword>
<dbReference type="GeneID" id="9058366"/>
<dbReference type="GO" id="GO:0004198">
    <property type="term" value="F:calcium-dependent cysteine-type endopeptidase activity"/>
    <property type="evidence" value="ECO:0007669"/>
    <property type="project" value="InterPro"/>
</dbReference>
<evidence type="ECO:0000256" key="9">
    <source>
        <dbReference type="ARBA" id="ARBA00022833"/>
    </source>
</evidence>
<feature type="active site" evidence="10 11">
    <location>
        <position position="500"/>
    </location>
</feature>
<evidence type="ECO:0000313" key="14">
    <source>
        <dbReference type="EMBL" id="EER19855.1"/>
    </source>
</evidence>
<dbReference type="CDD" id="cd00044">
    <property type="entry name" value="CysPc"/>
    <property type="match status" value="1"/>
</dbReference>
<evidence type="ECO:0000256" key="4">
    <source>
        <dbReference type="ARBA" id="ARBA00022723"/>
    </source>
</evidence>
<accession>C5K6D5</accession>
<dbReference type="Proteomes" id="UP000007800">
    <property type="component" value="Unassembled WGS sequence"/>
</dbReference>
<dbReference type="GO" id="GO:0005737">
    <property type="term" value="C:cytoplasm"/>
    <property type="evidence" value="ECO:0007669"/>
    <property type="project" value="TreeGrafter"/>
</dbReference>
<evidence type="ECO:0000313" key="15">
    <source>
        <dbReference type="Proteomes" id="UP000007800"/>
    </source>
</evidence>
<keyword evidence="5" id="KW-0677">Repeat</keyword>
<keyword evidence="6" id="KW-0863">Zinc-finger</keyword>
<evidence type="ECO:0000256" key="8">
    <source>
        <dbReference type="ARBA" id="ARBA00022807"/>
    </source>
</evidence>
<reference evidence="14 15" key="1">
    <citation type="submission" date="2008-07" db="EMBL/GenBank/DDBJ databases">
        <authorList>
            <person name="El-Sayed N."/>
            <person name="Caler E."/>
            <person name="Inman J."/>
            <person name="Amedeo P."/>
            <person name="Hass B."/>
            <person name="Wortman J."/>
        </authorList>
    </citation>
    <scope>NUCLEOTIDE SEQUENCE [LARGE SCALE GENOMIC DNA]</scope>
    <source>
        <strain evidence="15">ATCC 50983 / TXsc</strain>
    </source>
</reference>
<dbReference type="PANTHER" id="PTHR10183:SF382">
    <property type="entry name" value="CALPAIN-15"/>
    <property type="match status" value="1"/>
</dbReference>
<dbReference type="PANTHER" id="PTHR10183">
    <property type="entry name" value="CALPAIN"/>
    <property type="match status" value="1"/>
</dbReference>
<organism evidence="15">
    <name type="scientific">Perkinsus marinus (strain ATCC 50983 / TXsc)</name>
    <dbReference type="NCBI Taxonomy" id="423536"/>
    <lineage>
        <taxon>Eukaryota</taxon>
        <taxon>Sar</taxon>
        <taxon>Alveolata</taxon>
        <taxon>Perkinsozoa</taxon>
        <taxon>Perkinsea</taxon>
        <taxon>Perkinsida</taxon>
        <taxon>Perkinsidae</taxon>
        <taxon>Perkinsus</taxon>
    </lineage>
</organism>
<dbReference type="InterPro" id="IPR038765">
    <property type="entry name" value="Papain-like_cys_pep_sf"/>
</dbReference>
<evidence type="ECO:0000256" key="1">
    <source>
        <dbReference type="ARBA" id="ARBA00007623"/>
    </source>
</evidence>
<dbReference type="SUPFAM" id="SSF54001">
    <property type="entry name" value="Cysteine proteinases"/>
    <property type="match status" value="1"/>
</dbReference>
<dbReference type="InterPro" id="IPR000169">
    <property type="entry name" value="Pept_cys_AS"/>
</dbReference>
<dbReference type="EMBL" id="GG670888">
    <property type="protein sequence ID" value="EER19855.1"/>
    <property type="molecule type" value="Genomic_DNA"/>
</dbReference>
<dbReference type="InterPro" id="IPR022684">
    <property type="entry name" value="Calpain_cysteine_protease"/>
</dbReference>
<name>C5K6D5_PERM5</name>
<dbReference type="RefSeq" id="XP_002788059.1">
    <property type="nucleotide sequence ID" value="XM_002788013.1"/>
</dbReference>
<dbReference type="AlphaFoldDB" id="C5K6D5"/>
<dbReference type="OMA" id="CWFVCAL"/>
<keyword evidence="7 11" id="KW-0378">Hydrolase</keyword>
<dbReference type="SMART" id="SM00230">
    <property type="entry name" value="CysPc"/>
    <property type="match status" value="1"/>
</dbReference>
<evidence type="ECO:0000256" key="6">
    <source>
        <dbReference type="ARBA" id="ARBA00022771"/>
    </source>
</evidence>
<dbReference type="GO" id="GO:0006508">
    <property type="term" value="P:proteolysis"/>
    <property type="evidence" value="ECO:0007669"/>
    <property type="project" value="UniProtKB-KW"/>
</dbReference>
<feature type="active site" evidence="10 11">
    <location>
        <position position="520"/>
    </location>
</feature>
<dbReference type="PROSITE" id="PS00139">
    <property type="entry name" value="THIOL_PROTEASE_CYS"/>
    <property type="match status" value="1"/>
</dbReference>
<evidence type="ECO:0000256" key="3">
    <source>
        <dbReference type="ARBA" id="ARBA00022670"/>
    </source>
</evidence>
<dbReference type="Gene3D" id="3.90.70.10">
    <property type="entry name" value="Cysteine proteinases"/>
    <property type="match status" value="1"/>
</dbReference>
<feature type="active site" evidence="10 11">
    <location>
        <position position="333"/>
    </location>
</feature>
<dbReference type="GO" id="GO:0008270">
    <property type="term" value="F:zinc ion binding"/>
    <property type="evidence" value="ECO:0007669"/>
    <property type="project" value="UniProtKB-KW"/>
</dbReference>
<evidence type="ECO:0000256" key="12">
    <source>
        <dbReference type="SAM" id="MobiDB-lite"/>
    </source>
</evidence>
<protein>
    <recommendedName>
        <fullName evidence="13">Calpain catalytic domain-containing protein</fullName>
    </recommendedName>
</protein>
<feature type="domain" description="Calpain catalytic" evidence="13">
    <location>
        <begin position="166"/>
        <end position="577"/>
    </location>
</feature>
<keyword evidence="8 11" id="KW-0788">Thiol protease</keyword>
<keyword evidence="3 11" id="KW-0645">Protease</keyword>
<proteinExistence type="inferred from homology"/>
<keyword evidence="4" id="KW-0479">Metal-binding</keyword>
<evidence type="ECO:0000256" key="5">
    <source>
        <dbReference type="ARBA" id="ARBA00022737"/>
    </source>
</evidence>